<evidence type="ECO:0000313" key="4">
    <source>
        <dbReference type="Proteomes" id="UP000249377"/>
    </source>
</evidence>
<reference evidence="3 4" key="1">
    <citation type="submission" date="2018-06" db="EMBL/GenBank/DDBJ databases">
        <title>Noncontiguous genome sequence of Ruminococcaceae bacterium ASD2818.</title>
        <authorList>
            <person name="Chaplin A.V."/>
            <person name="Sokolova S.R."/>
            <person name="Kochetkova T.O."/>
            <person name="Goltsov A.Y."/>
            <person name="Trofimov D.Y."/>
            <person name="Efimov B.A."/>
        </authorList>
    </citation>
    <scope>NUCLEOTIDE SEQUENCE [LARGE SCALE GENOMIC DNA]</scope>
    <source>
        <strain evidence="3 4">ASD2818</strain>
    </source>
</reference>
<dbReference type="InterPro" id="IPR058530">
    <property type="entry name" value="Baseplate_J-like_C"/>
</dbReference>
<dbReference type="InterPro" id="IPR052399">
    <property type="entry name" value="Phage_Baseplate_Assmbl_Protein"/>
</dbReference>
<comment type="caution">
    <text evidence="3">The sequence shown here is derived from an EMBL/GenBank/DDBJ whole genome shotgun (WGS) entry which is preliminary data.</text>
</comment>
<evidence type="ECO:0000259" key="1">
    <source>
        <dbReference type="Pfam" id="PF04865"/>
    </source>
</evidence>
<keyword evidence="4" id="KW-1185">Reference proteome</keyword>
<dbReference type="Pfam" id="PF26079">
    <property type="entry name" value="Baseplate_J_C"/>
    <property type="match status" value="1"/>
</dbReference>
<evidence type="ECO:0000313" key="3">
    <source>
        <dbReference type="EMBL" id="RAQ29803.1"/>
    </source>
</evidence>
<dbReference type="EMBL" id="QLYR01000002">
    <property type="protein sequence ID" value="RAQ29803.1"/>
    <property type="molecule type" value="Genomic_DNA"/>
</dbReference>
<gene>
    <name evidence="3" type="ORF">DPQ25_05785</name>
</gene>
<dbReference type="InterPro" id="IPR006949">
    <property type="entry name" value="Barrel_Baseplate_J-like"/>
</dbReference>
<dbReference type="Pfam" id="PF04865">
    <property type="entry name" value="Baseplate_J"/>
    <property type="match status" value="1"/>
</dbReference>
<dbReference type="AlphaFoldDB" id="A0A328UJU0"/>
<accession>A0A328UJU0</accession>
<organism evidence="3 4">
    <name type="scientific">Hydrogeniiclostridium mannosilyticum</name>
    <dbReference type="NCBI Taxonomy" id="2764322"/>
    <lineage>
        <taxon>Bacteria</taxon>
        <taxon>Bacillati</taxon>
        <taxon>Bacillota</taxon>
        <taxon>Clostridia</taxon>
        <taxon>Eubacteriales</taxon>
        <taxon>Acutalibacteraceae</taxon>
        <taxon>Hydrogeniiclostridium</taxon>
    </lineage>
</organism>
<feature type="domain" description="Baseplate protein J-like barrel" evidence="1">
    <location>
        <begin position="92"/>
        <end position="178"/>
    </location>
</feature>
<feature type="domain" description="Baseplate J-like C-terminal" evidence="2">
    <location>
        <begin position="272"/>
        <end position="352"/>
    </location>
</feature>
<name>A0A328UJU0_9FIRM</name>
<protein>
    <submittedName>
        <fullName evidence="3">Baseplate protein J</fullName>
    </submittedName>
</protein>
<dbReference type="PANTHER" id="PTHR37829:SF3">
    <property type="entry name" value="PROTEIN JAYE-RELATED"/>
    <property type="match status" value="1"/>
</dbReference>
<proteinExistence type="predicted"/>
<sequence>MRSRWNEMESYEQLTGRMYRSFEELAGYSPDDASDLGIRMKVLAGEVYSALASLEYLKGQLSLSTASGAQLTALAAEYGLTRKPAQKAQGVLRFSIGEDGWYSITIPRGSVCTTADGAVNFVTTQEAVLAAGSRYVLAPAAAEQAGRAGNVRAGTVVVLVSQPVGIEQVTNLEAFSGGAEEESDEHLRGRLLKLLRDPPRSANAAFYRELCLRNPAVASVSVDGTVARVALYLAGQGKAPDAAVVESVREAVQKEAPVGVTVAVQAVALKKIPVSAELTAYPGWQTDETKKACEACTQDFFHALGAGENFYTARLAAALLGSGKIVNCTFSAATADVAVAAGELAVCGDIRYTWKGRADV</sequence>
<evidence type="ECO:0000259" key="2">
    <source>
        <dbReference type="Pfam" id="PF26079"/>
    </source>
</evidence>
<dbReference type="Proteomes" id="UP000249377">
    <property type="component" value="Unassembled WGS sequence"/>
</dbReference>
<dbReference type="PANTHER" id="PTHR37829">
    <property type="entry name" value="PHAGE-LIKE ELEMENT PBSX PROTEIN XKDT"/>
    <property type="match status" value="1"/>
</dbReference>